<dbReference type="AlphaFoldDB" id="K1VRX2"/>
<name>K1VRX2_TRIAC</name>
<dbReference type="InParanoid" id="K1VRX2"/>
<accession>K1VRX2</accession>
<proteinExistence type="predicted"/>
<reference evidence="1 2" key="1">
    <citation type="journal article" date="2012" name="Eukaryot. Cell">
        <title>Genome sequence of the Trichosporon asahii environmental strain CBS 8904.</title>
        <authorList>
            <person name="Yang R.Y."/>
            <person name="Li H.T."/>
            <person name="Zhu H."/>
            <person name="Zhou G.P."/>
            <person name="Wang M."/>
            <person name="Wang L."/>
        </authorList>
    </citation>
    <scope>NUCLEOTIDE SEQUENCE [LARGE SCALE GENOMIC DNA]</scope>
    <source>
        <strain evidence="1 2">CBS 8904</strain>
    </source>
</reference>
<protein>
    <submittedName>
        <fullName evidence="1">Uncharacterized protein</fullName>
    </submittedName>
</protein>
<evidence type="ECO:0000313" key="1">
    <source>
        <dbReference type="EMBL" id="EKD03346.1"/>
    </source>
</evidence>
<dbReference type="HOGENOM" id="CLU_2016828_0_0_1"/>
<dbReference type="Proteomes" id="UP000006757">
    <property type="component" value="Unassembled WGS sequence"/>
</dbReference>
<dbReference type="EMBL" id="AMBO01000256">
    <property type="protein sequence ID" value="EKD03346.1"/>
    <property type="molecule type" value="Genomic_DNA"/>
</dbReference>
<evidence type="ECO:0000313" key="2">
    <source>
        <dbReference type="Proteomes" id="UP000006757"/>
    </source>
</evidence>
<organism evidence="1 2">
    <name type="scientific">Trichosporon asahii var. asahii (strain CBS 8904)</name>
    <name type="common">Yeast</name>
    <dbReference type="NCBI Taxonomy" id="1220162"/>
    <lineage>
        <taxon>Eukaryota</taxon>
        <taxon>Fungi</taxon>
        <taxon>Dikarya</taxon>
        <taxon>Basidiomycota</taxon>
        <taxon>Agaricomycotina</taxon>
        <taxon>Tremellomycetes</taxon>
        <taxon>Trichosporonales</taxon>
        <taxon>Trichosporonaceae</taxon>
        <taxon>Trichosporon</taxon>
    </lineage>
</organism>
<keyword evidence="2" id="KW-1185">Reference proteome</keyword>
<sequence length="123" mass="13817">MPVPRAELAKLKKKDSSEVKLKLIDPLSPLTESSFNPNTLLVIAVDPSNGHFLFAFGRRNLEGKTQQGYWDQWLVWCSVLRDATRTVAESEPVSTQPVVLYSRRAFLSWMQNADEAPSCLPPS</sequence>
<comment type="caution">
    <text evidence="1">The sequence shown here is derived from an EMBL/GenBank/DDBJ whole genome shotgun (WGS) entry which is preliminary data.</text>
</comment>
<gene>
    <name evidence="1" type="ORF">A1Q2_02326</name>
</gene>